<dbReference type="EMBL" id="CP042806">
    <property type="protein sequence ID" value="QEE28382.1"/>
    <property type="molecule type" value="Genomic_DNA"/>
</dbReference>
<evidence type="ECO:0000313" key="3">
    <source>
        <dbReference type="Proteomes" id="UP000321820"/>
    </source>
</evidence>
<dbReference type="Proteomes" id="UP000321820">
    <property type="component" value="Chromosome"/>
</dbReference>
<name>A0A5B9E821_9BACT</name>
<evidence type="ECO:0000256" key="1">
    <source>
        <dbReference type="SAM" id="MobiDB-lite"/>
    </source>
</evidence>
<keyword evidence="3" id="KW-1185">Reference proteome</keyword>
<sequence>MTRPGCLSCFDLIEDSIESLDQPIFHEIRHAFAIAGGIGQNSSVSPDDAPGQYARSAMS</sequence>
<reference evidence="2 3" key="1">
    <citation type="submission" date="2019-08" db="EMBL/GenBank/DDBJ databases">
        <title>Complete genome sequence of Terriglobus albidus strain ORNL.</title>
        <authorList>
            <person name="Podar M."/>
        </authorList>
    </citation>
    <scope>NUCLEOTIDE SEQUENCE [LARGE SCALE GENOMIC DNA]</scope>
    <source>
        <strain evidence="2 3">ORNL</strain>
    </source>
</reference>
<proteinExistence type="predicted"/>
<accession>A0A5B9E821</accession>
<protein>
    <submittedName>
        <fullName evidence="2">Uncharacterized protein</fullName>
    </submittedName>
</protein>
<evidence type="ECO:0000313" key="2">
    <source>
        <dbReference type="EMBL" id="QEE28382.1"/>
    </source>
</evidence>
<feature type="region of interest" description="Disordered" evidence="1">
    <location>
        <begin position="38"/>
        <end position="59"/>
    </location>
</feature>
<dbReference type="OrthoDB" id="9805787at2"/>
<dbReference type="RefSeq" id="WP_147647572.1">
    <property type="nucleotide sequence ID" value="NZ_CP042806.1"/>
</dbReference>
<dbReference type="AlphaFoldDB" id="A0A5B9E821"/>
<organism evidence="2 3">
    <name type="scientific">Terriglobus albidus</name>
    <dbReference type="NCBI Taxonomy" id="1592106"/>
    <lineage>
        <taxon>Bacteria</taxon>
        <taxon>Pseudomonadati</taxon>
        <taxon>Acidobacteriota</taxon>
        <taxon>Terriglobia</taxon>
        <taxon>Terriglobales</taxon>
        <taxon>Acidobacteriaceae</taxon>
        <taxon>Terriglobus</taxon>
    </lineage>
</organism>
<gene>
    <name evidence="2" type="ORF">FTW19_10435</name>
</gene>
<dbReference type="KEGG" id="talb:FTW19_10435"/>